<keyword evidence="6 8" id="KW-0238">DNA-binding</keyword>
<keyword evidence="8" id="KW-0479">Metal-binding</keyword>
<dbReference type="AlphaFoldDB" id="A0A1B4XF65"/>
<dbReference type="FunCoup" id="A0A1B4XF65">
    <property type="interactions" value="265"/>
</dbReference>
<dbReference type="NCBIfam" id="TIGR00244">
    <property type="entry name" value="transcriptional regulator NrdR"/>
    <property type="match status" value="1"/>
</dbReference>
<keyword evidence="8" id="KW-0862">Zinc</keyword>
<comment type="function">
    <text evidence="8">Negatively regulates transcription of bacterial ribonucleotide reductase nrd genes and operons by binding to NrdR-boxes.</text>
</comment>
<evidence type="ECO:0000256" key="8">
    <source>
        <dbReference type="HAMAP-Rule" id="MF_00440"/>
    </source>
</evidence>
<dbReference type="Proteomes" id="UP000243180">
    <property type="component" value="Chromosome"/>
</dbReference>
<organism evidence="11 12">
    <name type="scientific">Sulfuricaulis limicola</name>
    <dbReference type="NCBI Taxonomy" id="1620215"/>
    <lineage>
        <taxon>Bacteria</taxon>
        <taxon>Pseudomonadati</taxon>
        <taxon>Pseudomonadota</taxon>
        <taxon>Gammaproteobacteria</taxon>
        <taxon>Acidiferrobacterales</taxon>
        <taxon>Acidiferrobacteraceae</taxon>
        <taxon>Sulfuricaulis</taxon>
    </lineage>
</organism>
<dbReference type="InterPro" id="IPR003796">
    <property type="entry name" value="RNR_NrdR-like"/>
</dbReference>
<dbReference type="RefSeq" id="WP_096360305.1">
    <property type="nucleotide sequence ID" value="NZ_AP014879.1"/>
</dbReference>
<proteinExistence type="inferred from homology"/>
<evidence type="ECO:0000256" key="6">
    <source>
        <dbReference type="ARBA" id="ARBA00023125"/>
    </source>
</evidence>
<dbReference type="GO" id="GO:0003677">
    <property type="term" value="F:DNA binding"/>
    <property type="evidence" value="ECO:0007669"/>
    <property type="project" value="UniProtKB-KW"/>
</dbReference>
<keyword evidence="1 8" id="KW-0678">Repressor</keyword>
<keyword evidence="5 8" id="KW-0805">Transcription regulation</keyword>
<keyword evidence="3 8" id="KW-0863">Zinc-finger</keyword>
<dbReference type="KEGG" id="slim:SCL_1134"/>
<evidence type="ECO:0000313" key="11">
    <source>
        <dbReference type="EMBL" id="BAV33447.1"/>
    </source>
</evidence>
<feature type="region of interest" description="Disordered" evidence="9">
    <location>
        <begin position="150"/>
        <end position="184"/>
    </location>
</feature>
<dbReference type="Pfam" id="PF03477">
    <property type="entry name" value="ATP-cone"/>
    <property type="match status" value="1"/>
</dbReference>
<evidence type="ECO:0000313" key="12">
    <source>
        <dbReference type="Proteomes" id="UP000243180"/>
    </source>
</evidence>
<name>A0A1B4XF65_9GAMM</name>
<dbReference type="InterPro" id="IPR055173">
    <property type="entry name" value="NrdR-like_N"/>
</dbReference>
<dbReference type="PANTHER" id="PTHR30455">
    <property type="entry name" value="TRANSCRIPTIONAL REPRESSOR NRDR"/>
    <property type="match status" value="1"/>
</dbReference>
<reference evidence="11 12" key="1">
    <citation type="submission" date="2015-05" db="EMBL/GenBank/DDBJ databases">
        <title>Complete genome sequence of a sulfur-oxidizing gammaproteobacterium strain HA5.</title>
        <authorList>
            <person name="Miura A."/>
            <person name="Kojima H."/>
            <person name="Fukui M."/>
        </authorList>
    </citation>
    <scope>NUCLEOTIDE SEQUENCE [LARGE SCALE GENOMIC DNA]</scope>
    <source>
        <strain evidence="11 12">HA5</strain>
    </source>
</reference>
<dbReference type="Pfam" id="PF22811">
    <property type="entry name" value="Zn_ribbon_NrdR"/>
    <property type="match status" value="1"/>
</dbReference>
<dbReference type="OrthoDB" id="9807461at2"/>
<keyword evidence="4 8" id="KW-0067">ATP-binding</keyword>
<evidence type="ECO:0000256" key="2">
    <source>
        <dbReference type="ARBA" id="ARBA00022741"/>
    </source>
</evidence>
<dbReference type="InterPro" id="IPR005144">
    <property type="entry name" value="ATP-cone_dom"/>
</dbReference>
<keyword evidence="12" id="KW-1185">Reference proteome</keyword>
<evidence type="ECO:0000259" key="10">
    <source>
        <dbReference type="PROSITE" id="PS51161"/>
    </source>
</evidence>
<keyword evidence="7 8" id="KW-0804">Transcription</keyword>
<feature type="zinc finger region" evidence="8">
    <location>
        <begin position="3"/>
        <end position="34"/>
    </location>
</feature>
<sequence>MRCPFCSADETRVVDSRLSDDGDSVRRRRECEVCGERFTTFERAELRLPQVIKSDGRREPFNEKKLNNGLSRALEKRPVDTDAVEKIIGRIRHKLMASGEGEVPSRQIGEWVMEELKELDPVAYVRFASVYRSFDDLNAFRDEVQRLQNEPSAELRRKQLSLIPEPETPVKPAAGARKPPGKKP</sequence>
<evidence type="ECO:0000256" key="9">
    <source>
        <dbReference type="SAM" id="MobiDB-lite"/>
    </source>
</evidence>
<evidence type="ECO:0000256" key="5">
    <source>
        <dbReference type="ARBA" id="ARBA00023015"/>
    </source>
</evidence>
<dbReference type="HAMAP" id="MF_00440">
    <property type="entry name" value="NrdR"/>
    <property type="match status" value="1"/>
</dbReference>
<dbReference type="EMBL" id="AP014879">
    <property type="protein sequence ID" value="BAV33447.1"/>
    <property type="molecule type" value="Genomic_DNA"/>
</dbReference>
<comment type="cofactor">
    <cofactor evidence="8">
        <name>Zn(2+)</name>
        <dbReference type="ChEBI" id="CHEBI:29105"/>
    </cofactor>
    <text evidence="8">Binds 1 zinc ion.</text>
</comment>
<accession>A0A1B4XF65</accession>
<gene>
    <name evidence="8" type="primary">nrdR</name>
    <name evidence="11" type="ORF">SCL_1134</name>
</gene>
<dbReference type="PROSITE" id="PS51161">
    <property type="entry name" value="ATP_CONE"/>
    <property type="match status" value="1"/>
</dbReference>
<protein>
    <recommendedName>
        <fullName evidence="8">Transcriptional repressor NrdR</fullName>
    </recommendedName>
</protein>
<evidence type="ECO:0000256" key="1">
    <source>
        <dbReference type="ARBA" id="ARBA00022491"/>
    </source>
</evidence>
<dbReference type="GO" id="GO:0008270">
    <property type="term" value="F:zinc ion binding"/>
    <property type="evidence" value="ECO:0007669"/>
    <property type="project" value="UniProtKB-UniRule"/>
</dbReference>
<feature type="domain" description="ATP-cone" evidence="10">
    <location>
        <begin position="49"/>
        <end position="139"/>
    </location>
</feature>
<dbReference type="GO" id="GO:0045892">
    <property type="term" value="P:negative regulation of DNA-templated transcription"/>
    <property type="evidence" value="ECO:0007669"/>
    <property type="project" value="UniProtKB-UniRule"/>
</dbReference>
<evidence type="ECO:0000256" key="7">
    <source>
        <dbReference type="ARBA" id="ARBA00023163"/>
    </source>
</evidence>
<comment type="similarity">
    <text evidence="8">Belongs to the NrdR family.</text>
</comment>
<dbReference type="PANTHER" id="PTHR30455:SF2">
    <property type="entry name" value="TRANSCRIPTIONAL REPRESSOR NRDR"/>
    <property type="match status" value="1"/>
</dbReference>
<dbReference type="GO" id="GO:0005524">
    <property type="term" value="F:ATP binding"/>
    <property type="evidence" value="ECO:0007669"/>
    <property type="project" value="UniProtKB-UniRule"/>
</dbReference>
<evidence type="ECO:0000256" key="4">
    <source>
        <dbReference type="ARBA" id="ARBA00022840"/>
    </source>
</evidence>
<dbReference type="InParanoid" id="A0A1B4XF65"/>
<evidence type="ECO:0000256" key="3">
    <source>
        <dbReference type="ARBA" id="ARBA00022771"/>
    </source>
</evidence>
<keyword evidence="2 8" id="KW-0547">Nucleotide-binding</keyword>